<dbReference type="SUPFAM" id="SSF88713">
    <property type="entry name" value="Glycoside hydrolase/deacetylase"/>
    <property type="match status" value="1"/>
</dbReference>
<evidence type="ECO:0000313" key="3">
    <source>
        <dbReference type="Proteomes" id="UP000243723"/>
    </source>
</evidence>
<dbReference type="PROSITE" id="PS51677">
    <property type="entry name" value="NODB"/>
    <property type="match status" value="1"/>
</dbReference>
<reference evidence="2 3" key="1">
    <citation type="submission" date="2017-05" db="EMBL/GenBank/DDBJ databases">
        <title>Draft genome sequence of Elsinoe australis.</title>
        <authorList>
            <person name="Cheng Q."/>
        </authorList>
    </citation>
    <scope>NUCLEOTIDE SEQUENCE [LARGE SCALE GENOMIC DNA]</scope>
    <source>
        <strain evidence="2 3">NL1</strain>
    </source>
</reference>
<evidence type="ECO:0000259" key="1">
    <source>
        <dbReference type="PROSITE" id="PS51677"/>
    </source>
</evidence>
<dbReference type="InterPro" id="IPR011330">
    <property type="entry name" value="Glyco_hydro/deAcase_b/a-brl"/>
</dbReference>
<name>A0A2P7ZE06_9PEZI</name>
<organism evidence="2 3">
    <name type="scientific">Elsinoe australis</name>
    <dbReference type="NCBI Taxonomy" id="40998"/>
    <lineage>
        <taxon>Eukaryota</taxon>
        <taxon>Fungi</taxon>
        <taxon>Dikarya</taxon>
        <taxon>Ascomycota</taxon>
        <taxon>Pezizomycotina</taxon>
        <taxon>Dothideomycetes</taxon>
        <taxon>Dothideomycetidae</taxon>
        <taxon>Myriangiales</taxon>
        <taxon>Elsinoaceae</taxon>
        <taxon>Elsinoe</taxon>
    </lineage>
</organism>
<dbReference type="PANTHER" id="PTHR47561">
    <property type="entry name" value="POLYSACCHARIDE DEACETYLASE FAMILY PROTEIN (AFU_ORTHOLOGUE AFUA_6G05030)"/>
    <property type="match status" value="1"/>
</dbReference>
<feature type="domain" description="NodB homology" evidence="1">
    <location>
        <begin position="28"/>
        <end position="219"/>
    </location>
</feature>
<dbReference type="PANTHER" id="PTHR47561:SF1">
    <property type="entry name" value="POLYSACCHARIDE DEACETYLASE FAMILY PROTEIN (AFU_ORTHOLOGUE AFUA_6G05030)"/>
    <property type="match status" value="1"/>
</dbReference>
<dbReference type="OrthoDB" id="3162524at2759"/>
<evidence type="ECO:0000313" key="2">
    <source>
        <dbReference type="EMBL" id="PSK46457.1"/>
    </source>
</evidence>
<sequence length="338" mass="38396">MPKKIQCCISVDIDAVAGWLGSYGGEDSTSDISRGMFAGTVGVRRMLRLFNKHNIKTTWFIPGHSLETFPEECRMIADSGHEIGLHGYSHENPRSMTLEQQTIVMDKCYRLIQDFQGRPPRGIVAPWWEASKEGAELMLKYGLEYDHSFSHHDSQPYYLRTGDEWDVINFKQHPDTWMKPLRKGQHTGLVEIGASWYLDDLPPLMFIKGSHNSHGWVDTSVVEKLWREHFDFYVREIKEEEAGQHDPVIHGSGNGDVGGVFAVTTHPDVSGHPHGILMVERMIEYINSQKDVEVEWVTMEQVCDTYKKNNPTPPKGAILPAKPGAILKNKDLQLEVQS</sequence>
<dbReference type="Proteomes" id="UP000243723">
    <property type="component" value="Unassembled WGS sequence"/>
</dbReference>
<keyword evidence="3" id="KW-1185">Reference proteome</keyword>
<dbReference type="InterPro" id="IPR002509">
    <property type="entry name" value="NODB_dom"/>
</dbReference>
<comment type="caution">
    <text evidence="2">The sequence shown here is derived from an EMBL/GenBank/DDBJ whole genome shotgun (WGS) entry which is preliminary data.</text>
</comment>
<dbReference type="Gene3D" id="3.20.20.370">
    <property type="entry name" value="Glycoside hydrolase/deacetylase"/>
    <property type="match status" value="1"/>
</dbReference>
<protein>
    <recommendedName>
        <fullName evidence="1">NodB homology domain-containing protein</fullName>
    </recommendedName>
</protein>
<proteinExistence type="predicted"/>
<dbReference type="EMBL" id="NHZQ01000236">
    <property type="protein sequence ID" value="PSK46457.1"/>
    <property type="molecule type" value="Genomic_DNA"/>
</dbReference>
<dbReference type="GO" id="GO:0016810">
    <property type="term" value="F:hydrolase activity, acting on carbon-nitrogen (but not peptide) bonds"/>
    <property type="evidence" value="ECO:0007669"/>
    <property type="project" value="InterPro"/>
</dbReference>
<gene>
    <name evidence="2" type="ORF">B9Z65_5425</name>
</gene>
<dbReference type="CDD" id="cd10938">
    <property type="entry name" value="CE4_HpPgdA_like"/>
    <property type="match status" value="1"/>
</dbReference>
<dbReference type="GO" id="GO:0005975">
    <property type="term" value="P:carbohydrate metabolic process"/>
    <property type="evidence" value="ECO:0007669"/>
    <property type="project" value="InterPro"/>
</dbReference>
<dbReference type="Pfam" id="PF01522">
    <property type="entry name" value="Polysacc_deac_1"/>
    <property type="match status" value="1"/>
</dbReference>
<dbReference type="InterPro" id="IPR037950">
    <property type="entry name" value="PgdA-like"/>
</dbReference>
<accession>A0A2P7ZE06</accession>
<dbReference type="AlphaFoldDB" id="A0A2P7ZE06"/>
<dbReference type="STRING" id="40998.A0A2P7ZE06"/>